<evidence type="ECO:0000313" key="1">
    <source>
        <dbReference type="EMBL" id="PIS40056.1"/>
    </source>
</evidence>
<dbReference type="Proteomes" id="UP000231472">
    <property type="component" value="Unassembled WGS sequence"/>
</dbReference>
<dbReference type="Gene3D" id="3.60.15.10">
    <property type="entry name" value="Ribonuclease Z/Hydroxyacylglutathione hydrolase-like"/>
    <property type="match status" value="1"/>
</dbReference>
<dbReference type="PANTHER" id="PTHR39189:SF1">
    <property type="entry name" value="UPF0173 METAL-DEPENDENT HYDROLASE YTKL"/>
    <property type="match status" value="1"/>
</dbReference>
<dbReference type="Pfam" id="PF13483">
    <property type="entry name" value="Lactamase_B_3"/>
    <property type="match status" value="1"/>
</dbReference>
<proteinExistence type="predicted"/>
<dbReference type="SUPFAM" id="SSF56281">
    <property type="entry name" value="Metallo-hydrolase/oxidoreductase"/>
    <property type="match status" value="1"/>
</dbReference>
<organism evidence="1 2">
    <name type="scientific">Candidatus Nealsonbacteria bacterium CG08_land_8_20_14_0_20_36_22</name>
    <dbReference type="NCBI Taxonomy" id="1974704"/>
    <lineage>
        <taxon>Bacteria</taxon>
        <taxon>Candidatus Nealsoniibacteriota</taxon>
    </lineage>
</organism>
<dbReference type="PANTHER" id="PTHR39189">
    <property type="entry name" value="UPF0173 METAL-DEPENDENT HYDROLASE YTKL"/>
    <property type="match status" value="1"/>
</dbReference>
<sequence length="218" mass="24536">MNINWYGQSCFQISSSQGKNNHVSTLIDPFEESIGLRLPRKLEADVVLITHNHLDHNNVKAVSGRPFIASGPGEYDIKGICIQGIPAFHDNVQGKERGRTTIYTIEAEEIKLCHLGDLGQKELTHEQLDKIGEVDILMLPIGGFFTIDAQEAIKIMAQIEPKIIIPMHYRIPNLKIKLDGLDKFLKIVGVKKIEPLSKLFIKEKDLPKEEVKIIVLQP</sequence>
<protein>
    <submittedName>
        <fullName evidence="1">MBL fold metallo-hydrolase</fullName>
    </submittedName>
</protein>
<comment type="caution">
    <text evidence="1">The sequence shown here is derived from an EMBL/GenBank/DDBJ whole genome shotgun (WGS) entry which is preliminary data.</text>
</comment>
<dbReference type="EMBL" id="PEYC01000034">
    <property type="protein sequence ID" value="PIS40056.1"/>
    <property type="molecule type" value="Genomic_DNA"/>
</dbReference>
<dbReference type="AlphaFoldDB" id="A0A2H0YNQ5"/>
<dbReference type="GO" id="GO:0016787">
    <property type="term" value="F:hydrolase activity"/>
    <property type="evidence" value="ECO:0007669"/>
    <property type="project" value="UniProtKB-KW"/>
</dbReference>
<dbReference type="InterPro" id="IPR036866">
    <property type="entry name" value="RibonucZ/Hydroxyglut_hydro"/>
</dbReference>
<reference evidence="2" key="1">
    <citation type="submission" date="2017-09" db="EMBL/GenBank/DDBJ databases">
        <title>Depth-based differentiation of microbial function through sediment-hosted aquifers and enrichment of novel symbionts in the deep terrestrial subsurface.</title>
        <authorList>
            <person name="Probst A.J."/>
            <person name="Ladd B."/>
            <person name="Jarett J.K."/>
            <person name="Geller-Mcgrath D.E."/>
            <person name="Sieber C.M.K."/>
            <person name="Emerson J.B."/>
            <person name="Anantharaman K."/>
            <person name="Thomas B.C."/>
            <person name="Malmstrom R."/>
            <person name="Stieglmeier M."/>
            <person name="Klingl A."/>
            <person name="Woyke T."/>
            <person name="Ryan C.M."/>
            <person name="Banfield J.F."/>
        </authorList>
    </citation>
    <scope>NUCLEOTIDE SEQUENCE [LARGE SCALE GENOMIC DNA]</scope>
</reference>
<evidence type="ECO:0000313" key="2">
    <source>
        <dbReference type="Proteomes" id="UP000231472"/>
    </source>
</evidence>
<gene>
    <name evidence="1" type="ORF">COT32_01810</name>
</gene>
<name>A0A2H0YNQ5_9BACT</name>
<keyword evidence="1" id="KW-0378">Hydrolase</keyword>
<accession>A0A2H0YNQ5</accession>